<protein>
    <recommendedName>
        <fullName evidence="4">DegT/DnrJ/EryC1/StrS aminotransferase</fullName>
    </recommendedName>
</protein>
<dbReference type="InterPro" id="IPR015424">
    <property type="entry name" value="PyrdxlP-dep_Trfase"/>
</dbReference>
<dbReference type="InParanoid" id="A0A2G4YUR0"/>
<gene>
    <name evidence="2" type="ORF">CRD36_05120</name>
</gene>
<dbReference type="Gene3D" id="3.40.640.10">
    <property type="entry name" value="Type I PLP-dependent aspartate aminotransferase-like (Major domain)"/>
    <property type="match status" value="1"/>
</dbReference>
<evidence type="ECO:0008006" key="4">
    <source>
        <dbReference type="Google" id="ProtNLM"/>
    </source>
</evidence>
<dbReference type="InterPro" id="IPR015421">
    <property type="entry name" value="PyrdxlP-dep_Trfase_major"/>
</dbReference>
<dbReference type="InterPro" id="IPR015422">
    <property type="entry name" value="PyrdxlP-dep_Trfase_small"/>
</dbReference>
<dbReference type="GO" id="GO:0030170">
    <property type="term" value="F:pyridoxal phosphate binding"/>
    <property type="evidence" value="ECO:0007669"/>
    <property type="project" value="TreeGrafter"/>
</dbReference>
<dbReference type="GO" id="GO:0000271">
    <property type="term" value="P:polysaccharide biosynthetic process"/>
    <property type="evidence" value="ECO:0007669"/>
    <property type="project" value="TreeGrafter"/>
</dbReference>
<evidence type="ECO:0000256" key="1">
    <source>
        <dbReference type="RuleBase" id="RU004508"/>
    </source>
</evidence>
<dbReference type="PANTHER" id="PTHR30244">
    <property type="entry name" value="TRANSAMINASE"/>
    <property type="match status" value="1"/>
</dbReference>
<organism evidence="2 3">
    <name type="scientific">Paremcibacter congregatus</name>
    <dbReference type="NCBI Taxonomy" id="2043170"/>
    <lineage>
        <taxon>Bacteria</taxon>
        <taxon>Pseudomonadati</taxon>
        <taxon>Pseudomonadota</taxon>
        <taxon>Alphaproteobacteria</taxon>
        <taxon>Emcibacterales</taxon>
        <taxon>Emcibacteraceae</taxon>
        <taxon>Paremcibacter</taxon>
    </lineage>
</organism>
<dbReference type="Proteomes" id="UP000229730">
    <property type="component" value="Unassembled WGS sequence"/>
</dbReference>
<evidence type="ECO:0000313" key="2">
    <source>
        <dbReference type="EMBL" id="PHZ86055.1"/>
    </source>
</evidence>
<sequence length="436" mass="49098">MGLLNTFINRYAARRRASSTSQTTTHHVNGKQVFRNIPEACLPVFPVISFKSLFGIFSKKPATVLDHGYPDIPVTAARYAITHALRLLDIKPGDEILLPAYHCTVMVAPIVKMGATPVFFKIAKNLDSDINDIAQKITPQTKAIIAVNYCGFVQNIADVRALCDMHNVALIEDCAHSFFGQKDGVTVGGYGDYVLVSTRKFFPVPEGGSLMIRPPFTHTTRQKKRTLTASLRANLSLIEKSLKHGRLWLLAPLIELVNFLIQGTKRLLGKVPSPVENTSVPSSLVPDMKNIQEGENAYIHEIADKQAVYIHQLIPKLLNSVQVTKRRRQNFLWLYNNFQEIKGCRVLVYELPDGIVPFMFPVYIENLQKYFPAFEDAALPLQRFAQFLWDDTAEEACPVTADYSKNVILFPCHQELSQADLEWLAQTVRTILERAE</sequence>
<evidence type="ECO:0000313" key="3">
    <source>
        <dbReference type="Proteomes" id="UP000229730"/>
    </source>
</evidence>
<name>A0A2G4YUR0_9PROT</name>
<dbReference type="SUPFAM" id="SSF53383">
    <property type="entry name" value="PLP-dependent transferases"/>
    <property type="match status" value="1"/>
</dbReference>
<dbReference type="OrthoDB" id="9768668at2"/>
<dbReference type="GO" id="GO:0008483">
    <property type="term" value="F:transaminase activity"/>
    <property type="evidence" value="ECO:0007669"/>
    <property type="project" value="TreeGrafter"/>
</dbReference>
<reference evidence="2 3" key="1">
    <citation type="submission" date="2017-10" db="EMBL/GenBank/DDBJ databases">
        <title>Frigbacter circumglobatus gen. nov. sp. nov., isolated from sediment cultured in situ.</title>
        <authorList>
            <person name="Zhao Z."/>
        </authorList>
    </citation>
    <scope>NUCLEOTIDE SEQUENCE [LARGE SCALE GENOMIC DNA]</scope>
    <source>
        <strain evidence="2 3">ZYL</strain>
    </source>
</reference>
<dbReference type="Pfam" id="PF01041">
    <property type="entry name" value="DegT_DnrJ_EryC1"/>
    <property type="match status" value="1"/>
</dbReference>
<dbReference type="Gene3D" id="3.90.1150.10">
    <property type="entry name" value="Aspartate Aminotransferase, domain 1"/>
    <property type="match status" value="1"/>
</dbReference>
<dbReference type="InterPro" id="IPR000653">
    <property type="entry name" value="DegT/StrS_aminotransferase"/>
</dbReference>
<comment type="caution">
    <text evidence="2">The sequence shown here is derived from an EMBL/GenBank/DDBJ whole genome shotgun (WGS) entry which is preliminary data.</text>
</comment>
<keyword evidence="3" id="KW-1185">Reference proteome</keyword>
<keyword evidence="1" id="KW-0663">Pyridoxal phosphate</keyword>
<comment type="similarity">
    <text evidence="1">Belongs to the DegT/DnrJ/EryC1 family.</text>
</comment>
<proteinExistence type="inferred from homology"/>
<dbReference type="AlphaFoldDB" id="A0A2G4YUR0"/>
<accession>A0A2G4YUR0</accession>
<dbReference type="EMBL" id="PDEM01000009">
    <property type="protein sequence ID" value="PHZ86055.1"/>
    <property type="molecule type" value="Genomic_DNA"/>
</dbReference>
<dbReference type="PANTHER" id="PTHR30244:SF42">
    <property type="entry name" value="UDP-2-ACETAMIDO-2-DEOXY-3-OXO-D-GLUCURONATE AMINOTRANSFERASE"/>
    <property type="match status" value="1"/>
</dbReference>